<dbReference type="PANTHER" id="PTHR11439">
    <property type="entry name" value="GAG-POL-RELATED RETROTRANSPOSON"/>
    <property type="match status" value="1"/>
</dbReference>
<reference evidence="2 3" key="1">
    <citation type="submission" date="2024-04" db="EMBL/GenBank/DDBJ databases">
        <title>Genome assembly C_amara_ONT_v2.</title>
        <authorList>
            <person name="Yant L."/>
            <person name="Moore C."/>
            <person name="Slenker M."/>
        </authorList>
    </citation>
    <scope>NUCLEOTIDE SEQUENCE [LARGE SCALE GENOMIC DNA]</scope>
    <source>
        <tissue evidence="2">Leaf</tissue>
    </source>
</reference>
<dbReference type="InterPro" id="IPR013103">
    <property type="entry name" value="RVT_2"/>
</dbReference>
<proteinExistence type="predicted"/>
<dbReference type="PANTHER" id="PTHR11439:SF463">
    <property type="entry name" value="REVERSE TRANSCRIPTASE TY1_COPIA-TYPE DOMAIN-CONTAINING PROTEIN"/>
    <property type="match status" value="1"/>
</dbReference>
<dbReference type="AlphaFoldDB" id="A0ABD0ZM58"/>
<accession>A0ABD0ZM58</accession>
<feature type="domain" description="Reverse transcriptase Ty1/copia-type" evidence="1">
    <location>
        <begin position="9"/>
        <end position="67"/>
    </location>
</feature>
<organism evidence="2 3">
    <name type="scientific">Cardamine amara subsp. amara</name>
    <dbReference type="NCBI Taxonomy" id="228776"/>
    <lineage>
        <taxon>Eukaryota</taxon>
        <taxon>Viridiplantae</taxon>
        <taxon>Streptophyta</taxon>
        <taxon>Embryophyta</taxon>
        <taxon>Tracheophyta</taxon>
        <taxon>Spermatophyta</taxon>
        <taxon>Magnoliopsida</taxon>
        <taxon>eudicotyledons</taxon>
        <taxon>Gunneridae</taxon>
        <taxon>Pentapetalae</taxon>
        <taxon>rosids</taxon>
        <taxon>malvids</taxon>
        <taxon>Brassicales</taxon>
        <taxon>Brassicaceae</taxon>
        <taxon>Cardamineae</taxon>
        <taxon>Cardamine</taxon>
    </lineage>
</organism>
<dbReference type="SUPFAM" id="SSF56672">
    <property type="entry name" value="DNA/RNA polymerases"/>
    <property type="match status" value="1"/>
</dbReference>
<keyword evidence="3" id="KW-1185">Reference proteome</keyword>
<evidence type="ECO:0000259" key="1">
    <source>
        <dbReference type="Pfam" id="PF07727"/>
    </source>
</evidence>
<gene>
    <name evidence="2" type="ORF">V5N11_010938</name>
</gene>
<protein>
    <submittedName>
        <fullName evidence="2">Retrovirus-related Pol polyprotein from transposon RE1</fullName>
    </submittedName>
</protein>
<sequence length="311" mass="34852">MTSVVPALVEGLSSKFKLRNLGDLKYFLGLEIARSSKGISICQRKYVLELLADTGFLGSKPSSIPMEPNHSLHVDESESPLLPNAEIYRRLIGKLLYLCTTRPDIAFAVGKLCQFSSAPKEIHLQAAHKVLRYLKGTIGKGLFYSSDSDLTLKGYTDSDWNSCPESRQSISGYCMYIGDALVSWKSKKQDTVSCSSAEAEYRAMAYGTKELLWIAKVMKEFMLPTHDSAILYCDNTAALHISKNPVFHERTKHVENDCHLVREKVQKGFLKTLHVRSEHQLADALTKPLYPTQFHTLISKMGLLNLYEAPS</sequence>
<dbReference type="Pfam" id="PF07727">
    <property type="entry name" value="RVT_2"/>
    <property type="match status" value="1"/>
</dbReference>
<dbReference type="EMBL" id="JBANAX010000942">
    <property type="protein sequence ID" value="KAL1187681.1"/>
    <property type="molecule type" value="Genomic_DNA"/>
</dbReference>
<dbReference type="InterPro" id="IPR043502">
    <property type="entry name" value="DNA/RNA_pol_sf"/>
</dbReference>
<dbReference type="CDD" id="cd09272">
    <property type="entry name" value="RNase_HI_RT_Ty1"/>
    <property type="match status" value="1"/>
</dbReference>
<evidence type="ECO:0000313" key="3">
    <source>
        <dbReference type="Proteomes" id="UP001558713"/>
    </source>
</evidence>
<dbReference type="Proteomes" id="UP001558713">
    <property type="component" value="Unassembled WGS sequence"/>
</dbReference>
<evidence type="ECO:0000313" key="2">
    <source>
        <dbReference type="EMBL" id="KAL1187681.1"/>
    </source>
</evidence>
<name>A0ABD0ZM58_CARAN</name>
<comment type="caution">
    <text evidence="2">The sequence shown here is derived from an EMBL/GenBank/DDBJ whole genome shotgun (WGS) entry which is preliminary data.</text>
</comment>